<dbReference type="Proteomes" id="UP000199695">
    <property type="component" value="Unassembled WGS sequence"/>
</dbReference>
<proteinExistence type="predicted"/>
<dbReference type="RefSeq" id="WP_089967913.1">
    <property type="nucleotide sequence ID" value="NZ_FOCQ01000007.1"/>
</dbReference>
<reference evidence="1 2" key="1">
    <citation type="submission" date="2016-10" db="EMBL/GenBank/DDBJ databases">
        <authorList>
            <person name="de Groot N.N."/>
        </authorList>
    </citation>
    <scope>NUCLEOTIDE SEQUENCE [LARGE SCALE GENOMIC DNA]</scope>
    <source>
        <strain evidence="1 2">DSM 46701</strain>
    </source>
</reference>
<gene>
    <name evidence="1" type="ORF">SAMN05444955_107125</name>
</gene>
<name>A0A1H8EQR8_9BACL</name>
<accession>A0A1H8EQR8</accession>
<organism evidence="1 2">
    <name type="scientific">Lihuaxuella thermophila</name>
    <dbReference type="NCBI Taxonomy" id="1173111"/>
    <lineage>
        <taxon>Bacteria</taxon>
        <taxon>Bacillati</taxon>
        <taxon>Bacillota</taxon>
        <taxon>Bacilli</taxon>
        <taxon>Bacillales</taxon>
        <taxon>Thermoactinomycetaceae</taxon>
        <taxon>Lihuaxuella</taxon>
    </lineage>
</organism>
<dbReference type="AlphaFoldDB" id="A0A1H8EQR8"/>
<dbReference type="PROSITE" id="PS51257">
    <property type="entry name" value="PROKAR_LIPOPROTEIN"/>
    <property type="match status" value="1"/>
</dbReference>
<evidence type="ECO:0000313" key="1">
    <source>
        <dbReference type="EMBL" id="SEN21931.1"/>
    </source>
</evidence>
<sequence length="127" mass="14016">MSSIIKWIFLLSSLAAGCQSQYEIPKAEIPPPSTKQMIPVTVLAIAKDGSYVKGAHVMPYYLKPKYLPATTGWKTDGNGRYTIQLEAGAKVRIDLTYPTGQRVSKEITVSSQEKEIRFVEPKGMPSP</sequence>
<dbReference type="EMBL" id="FOCQ01000007">
    <property type="protein sequence ID" value="SEN21931.1"/>
    <property type="molecule type" value="Genomic_DNA"/>
</dbReference>
<keyword evidence="2" id="KW-1185">Reference proteome</keyword>
<evidence type="ECO:0008006" key="3">
    <source>
        <dbReference type="Google" id="ProtNLM"/>
    </source>
</evidence>
<protein>
    <recommendedName>
        <fullName evidence="3">Carboxypeptidase regulatory-like domain-containing protein</fullName>
    </recommendedName>
</protein>
<evidence type="ECO:0000313" key="2">
    <source>
        <dbReference type="Proteomes" id="UP000199695"/>
    </source>
</evidence>